<sequence length="1139" mass="126412">MSAIKAPPCSPSSTFWLELTGEQSLAGHHYCLHERNGDHEDVILMEPCTDRRGRMGPILAGHLEASKKRSLVLELQGDSKKVVIPVIESEEIGPQALKPHQREYQDNLMVAVHPTLFCDAGELTRNRPVSGFDEAIPAPMRTGWIYVFFRGRLWREVSVMTLEDRAPVMRDTDLASVRASTPDRANDRAPVGPEIDVIHVPARLLGCDVWDEVQLAFSETQWSWDYVQALEKDQSLCNQRCRDARAVRAFLERHRGHPGSDWCRLDDMPPMRSREQAIERDHTCPGHWLRDVEGKEARAAQQALVLQREAIESDDASVDADYFIETPSLFPGWRHTHLRGARLPDITEGTDGFESLRNRHLLTLHLRDPLQSARHLVGQVNASLALLLALVDNIKERPFGITAELFHNNFRRSVLPDGRDNPLYIDGGWFDNRLDDSDEGRLCRTMYDVERRAIREFVKEAQAAIVRMLENTQPESLTAVLRDLFALESGNAVAGFYQTVSILQVLSLPAGRIDPLLLPQEVDEEAEQSAEMLALRIARGEHPVGAMLLPFNNNRQECRIGDATAETLRAMVAALEDRSQSLRVLEGNVVRELADHQSETRGPDTATVLAATRSASSAFSGIAGGVAQWWLGTIQQELQRKGATFSAEVSRIQGAFEGFAQAAIPGRTRVQLEGTEEGRAFVVLEVVDESGQTLTSGAAVGASLRLAEADAFDGTVKDQRVRHWLHQSTTSPVGLPGILVVFDLWNLGVAFASLNAPNSRNVMGFLSAASDLGVSAAQLIALVPNQPRRLALEVSKWKTEARWFSNLAEQFGTNDRLANSVVRNHVEAGGWLAGMFTTALILSDAVTSFLHQRWGTGAAQVIQASGVATTTSADIIAARILTPAGRRAVERSSVKAVQAALGRLIPAAASWGGTVASGYVTALGFAAYVLGEAAYYRLKDDAVSQWLRAGPFSGDLKERDDAFENERVAYIELVKAMTPVAFRRIENERMSEWLNAHRLNAWEGHAQSVLTFASPALTITGEPADIELDIVFEQKLYRILGPNPAGGWQTETLATRSGLIGRGIEERYDADRQAIDFLIAGTQLSDLRPRGRYERLTTRYRVERLSLTFTLDVWHRETQKYTTRRVTHTMEDLDVEWQK</sequence>
<dbReference type="STRING" id="379482.SAMN04487961_0791"/>
<dbReference type="AlphaFoldDB" id="A0A366GW58"/>
<proteinExistence type="predicted"/>
<dbReference type="OrthoDB" id="5406083at2"/>
<dbReference type="EMBL" id="QNRO01000004">
    <property type="protein sequence ID" value="RBP32331.1"/>
    <property type="molecule type" value="Genomic_DNA"/>
</dbReference>
<dbReference type="RefSeq" id="WP_113861891.1">
    <property type="nucleotide sequence ID" value="NZ_QNRO01000004.1"/>
</dbReference>
<evidence type="ECO:0000313" key="2">
    <source>
        <dbReference type="Proteomes" id="UP000252995"/>
    </source>
</evidence>
<dbReference type="Proteomes" id="UP000252995">
    <property type="component" value="Unassembled WGS sequence"/>
</dbReference>
<dbReference type="CDD" id="cd20705">
    <property type="entry name" value="MIX_I"/>
    <property type="match status" value="1"/>
</dbReference>
<protein>
    <submittedName>
        <fullName evidence="1">Uncharacterized protein</fullName>
    </submittedName>
</protein>
<accession>A0A366GW58</accession>
<evidence type="ECO:0000313" key="1">
    <source>
        <dbReference type="EMBL" id="RBP32331.1"/>
    </source>
</evidence>
<organism evidence="1 2">
    <name type="scientific">Marinobacter pelagius</name>
    <dbReference type="NCBI Taxonomy" id="379482"/>
    <lineage>
        <taxon>Bacteria</taxon>
        <taxon>Pseudomonadati</taxon>
        <taxon>Pseudomonadota</taxon>
        <taxon>Gammaproteobacteria</taxon>
        <taxon>Pseudomonadales</taxon>
        <taxon>Marinobacteraceae</taxon>
        <taxon>Marinobacter</taxon>
    </lineage>
</organism>
<name>A0A366GW58_9GAMM</name>
<reference evidence="1 2" key="1">
    <citation type="submission" date="2018-06" db="EMBL/GenBank/DDBJ databases">
        <title>Freshwater and sediment microbial communities from various areas in North America, analyzing microbe dynamics in response to fracking.</title>
        <authorList>
            <person name="Lamendella R."/>
        </authorList>
    </citation>
    <scope>NUCLEOTIDE SEQUENCE [LARGE SCALE GENOMIC DNA]</scope>
    <source>
        <strain evidence="1 2">114J</strain>
    </source>
</reference>
<comment type="caution">
    <text evidence="1">The sequence shown here is derived from an EMBL/GenBank/DDBJ whole genome shotgun (WGS) entry which is preliminary data.</text>
</comment>
<gene>
    <name evidence="1" type="ORF">DET50_104100</name>
</gene>